<dbReference type="InterPro" id="IPR021373">
    <property type="entry name" value="DUF2993"/>
</dbReference>
<reference evidence="1" key="1">
    <citation type="submission" date="2023-05" db="EMBL/GenBank/DDBJ databases">
        <title>Streptantibioticus silvisoli sp. nov., acidotolerant actinomycetes 1 from pine litter.</title>
        <authorList>
            <person name="Swiecimska M."/>
            <person name="Golinska P."/>
            <person name="Sangal V."/>
            <person name="Wachnowicz B."/>
            <person name="Goodfellow M."/>
        </authorList>
    </citation>
    <scope>NUCLEOTIDE SEQUENCE</scope>
    <source>
        <strain evidence="1">SL13</strain>
    </source>
</reference>
<organism evidence="1">
    <name type="scientific">Streptantibioticus silvisoli</name>
    <dbReference type="NCBI Taxonomy" id="2705255"/>
    <lineage>
        <taxon>Bacteria</taxon>
        <taxon>Bacillati</taxon>
        <taxon>Actinomycetota</taxon>
        <taxon>Actinomycetes</taxon>
        <taxon>Kitasatosporales</taxon>
        <taxon>Streptomycetaceae</taxon>
        <taxon>Streptantibioticus</taxon>
    </lineage>
</organism>
<comment type="caution">
    <text evidence="1">The sequence shown here is derived from an EMBL/GenBank/DDBJ whole genome shotgun (WGS) entry which is preliminary data.</text>
</comment>
<accession>A0AA90H9A6</accession>
<protein>
    <submittedName>
        <fullName evidence="1">DUF2993 domain-containing protein</fullName>
    </submittedName>
</protein>
<dbReference type="Pfam" id="PF11209">
    <property type="entry name" value="LmeA"/>
    <property type="match status" value="1"/>
</dbReference>
<name>A0AA90H9A6_9ACTN</name>
<dbReference type="EMBL" id="JABXJJ020000036">
    <property type="protein sequence ID" value="MDI5972767.1"/>
    <property type="molecule type" value="Genomic_DNA"/>
</dbReference>
<gene>
    <name evidence="1" type="ORF">POF50_026070</name>
</gene>
<dbReference type="AlphaFoldDB" id="A0AA90H9A6"/>
<proteinExistence type="predicted"/>
<dbReference type="RefSeq" id="WP_271318537.1">
    <property type="nucleotide sequence ID" value="NZ_JABXJJ020000036.1"/>
</dbReference>
<evidence type="ECO:0000313" key="1">
    <source>
        <dbReference type="EMBL" id="MDI5972767.1"/>
    </source>
</evidence>
<sequence>MGRRWVKVLTVTVVVLAALFVAADRIAVHLADNFVAKKADDKYDFDNNTTSYTTVDIHGFPFLTQALGRSFDHVTLTAGNLTSSDTAQSPGGYLTVAKVQLELHDVQVAPTFDSARSGSVTGTVTIGWADLSQAVGRILGASQVTVTPHSLTDGDPGPAAHTVAVRLAGRYDGRALSGDGSITADGNELRVSVPASGKPPADWPIDLPAGLAFGGLRTTHDGLVLLVTGQSVTLGASGTPLGN</sequence>